<evidence type="ECO:0000259" key="1">
    <source>
        <dbReference type="Pfam" id="PF00899"/>
    </source>
</evidence>
<dbReference type="PANTHER" id="PTHR43267">
    <property type="entry name" value="TRNA THREONYLCARBAMOYLADENOSINE DEHYDRATASE"/>
    <property type="match status" value="1"/>
</dbReference>
<dbReference type="GO" id="GO:0061504">
    <property type="term" value="P:cyclic threonylcarbamoyladenosine biosynthetic process"/>
    <property type="evidence" value="ECO:0007669"/>
    <property type="project" value="TreeGrafter"/>
</dbReference>
<dbReference type="EMBL" id="JAGQEX010000005">
    <property type="protein sequence ID" value="MDV5976514.1"/>
    <property type="molecule type" value="Genomic_DNA"/>
</dbReference>
<dbReference type="GO" id="GO:0008641">
    <property type="term" value="F:ubiquitin-like modifier activating enzyme activity"/>
    <property type="evidence" value="ECO:0007669"/>
    <property type="project" value="InterPro"/>
</dbReference>
<sequence>MSRQISQSTVLIVGIGGNGSTVVEILARLDIGRFIIVNFDIVEESNLTRQYGFTKYDIGKPKVEVIEKHIKTISDATVISVNKK</sequence>
<dbReference type="Gene3D" id="3.40.50.720">
    <property type="entry name" value="NAD(P)-binding Rossmann-like Domain"/>
    <property type="match status" value="1"/>
</dbReference>
<dbReference type="PANTHER" id="PTHR43267:SF1">
    <property type="entry name" value="TRNA THREONYLCARBAMOYLADENOSINE DEHYDRATASE"/>
    <property type="match status" value="1"/>
</dbReference>
<dbReference type="InterPro" id="IPR000594">
    <property type="entry name" value="ThiF_NAD_FAD-bd"/>
</dbReference>
<gene>
    <name evidence="2" type="ORF">KB584_03390</name>
</gene>
<keyword evidence="2" id="KW-0548">Nucleotidyltransferase</keyword>
<evidence type="ECO:0000313" key="2">
    <source>
        <dbReference type="EMBL" id="MDV5976514.1"/>
    </source>
</evidence>
<evidence type="ECO:0000313" key="3">
    <source>
        <dbReference type="Proteomes" id="UP001186118"/>
    </source>
</evidence>
<dbReference type="GO" id="GO:0061503">
    <property type="term" value="F:tRNA threonylcarbamoyladenosine dehydratase"/>
    <property type="evidence" value="ECO:0007669"/>
    <property type="project" value="TreeGrafter"/>
</dbReference>
<name>A0AAE4Q4Y3_STRCB</name>
<dbReference type="GO" id="GO:0016779">
    <property type="term" value="F:nucleotidyltransferase activity"/>
    <property type="evidence" value="ECO:0007669"/>
    <property type="project" value="UniProtKB-KW"/>
</dbReference>
<comment type="caution">
    <text evidence="2">The sequence shown here is derived from an EMBL/GenBank/DDBJ whole genome shotgun (WGS) entry which is preliminary data.</text>
</comment>
<accession>A0AAE4Q4Y3</accession>
<dbReference type="InterPro" id="IPR035985">
    <property type="entry name" value="Ubiquitin-activating_enz"/>
</dbReference>
<proteinExistence type="predicted"/>
<dbReference type="Pfam" id="PF00899">
    <property type="entry name" value="ThiF"/>
    <property type="match status" value="1"/>
</dbReference>
<dbReference type="SUPFAM" id="SSF69572">
    <property type="entry name" value="Activating enzymes of the ubiquitin-like proteins"/>
    <property type="match status" value="1"/>
</dbReference>
<dbReference type="Proteomes" id="UP001186118">
    <property type="component" value="Unassembled WGS sequence"/>
</dbReference>
<protein>
    <submittedName>
        <fullName evidence="2">ThiF family adenylyltransferase</fullName>
    </submittedName>
</protein>
<dbReference type="AlphaFoldDB" id="A0AAE4Q4Y3"/>
<dbReference type="RefSeq" id="WP_317609827.1">
    <property type="nucleotide sequence ID" value="NZ_JAGQEX010000005.1"/>
</dbReference>
<dbReference type="InterPro" id="IPR045886">
    <property type="entry name" value="ThiF/MoeB/HesA"/>
</dbReference>
<keyword evidence="2" id="KW-0808">Transferase</keyword>
<reference evidence="2" key="1">
    <citation type="submission" date="2021-04" db="EMBL/GenBank/DDBJ databases">
        <title>Draft genomes of 20 S. canis strains.</title>
        <authorList>
            <person name="Pagnossin D."/>
            <person name="Weir W."/>
            <person name="Smith A."/>
            <person name="Ure R."/>
            <person name="Oravcova K."/>
        </authorList>
    </citation>
    <scope>NUCLEOTIDE SEQUENCE</scope>
    <source>
        <strain evidence="2">284</strain>
    </source>
</reference>
<feature type="domain" description="THIF-type NAD/FAD binding fold" evidence="1">
    <location>
        <begin position="4"/>
        <end position="76"/>
    </location>
</feature>
<organism evidence="2 3">
    <name type="scientific">Streptococcus canis</name>
    <dbReference type="NCBI Taxonomy" id="1329"/>
    <lineage>
        <taxon>Bacteria</taxon>
        <taxon>Bacillati</taxon>
        <taxon>Bacillota</taxon>
        <taxon>Bacilli</taxon>
        <taxon>Lactobacillales</taxon>
        <taxon>Streptococcaceae</taxon>
        <taxon>Streptococcus</taxon>
    </lineage>
</organism>